<dbReference type="SUPFAM" id="SSF56672">
    <property type="entry name" value="DNA/RNA polymerases"/>
    <property type="match status" value="1"/>
</dbReference>
<dbReference type="EMBL" id="HBEC01023223">
    <property type="protein sequence ID" value="CAD8290803.1"/>
    <property type="molecule type" value="Transcribed_RNA"/>
</dbReference>
<dbReference type="PANTHER" id="PTHR11439">
    <property type="entry name" value="GAG-POL-RELATED RETROTRANSPOSON"/>
    <property type="match status" value="1"/>
</dbReference>
<dbReference type="PANTHER" id="PTHR11439:SF483">
    <property type="entry name" value="PEPTIDE SYNTHASE GLIP-LIKE, PUTATIVE (AFU_ORTHOLOGUE AFUA_3G12920)-RELATED"/>
    <property type="match status" value="1"/>
</dbReference>
<dbReference type="AlphaFoldDB" id="A0A7R9YVL0"/>
<organism evidence="2">
    <name type="scientific">Chlamydomonas euryale</name>
    <dbReference type="NCBI Taxonomy" id="1486919"/>
    <lineage>
        <taxon>Eukaryota</taxon>
        <taxon>Viridiplantae</taxon>
        <taxon>Chlorophyta</taxon>
        <taxon>core chlorophytes</taxon>
        <taxon>Chlorophyceae</taxon>
        <taxon>CS clade</taxon>
        <taxon>Chlamydomonadales</taxon>
        <taxon>Chlamydomonadaceae</taxon>
        <taxon>Chlamydomonas</taxon>
    </lineage>
</organism>
<evidence type="ECO:0000313" key="2">
    <source>
        <dbReference type="EMBL" id="CAD8290803.1"/>
    </source>
</evidence>
<dbReference type="CDD" id="cd09272">
    <property type="entry name" value="RNase_HI_RT_Ty1"/>
    <property type="match status" value="1"/>
</dbReference>
<name>A0A7R9YVL0_9CHLO</name>
<accession>A0A7R9YVL0</accession>
<proteinExistence type="predicted"/>
<gene>
    <name evidence="2" type="ORF">CEUR00632_LOCUS10622</name>
</gene>
<evidence type="ECO:0000259" key="1">
    <source>
        <dbReference type="Pfam" id="PF07727"/>
    </source>
</evidence>
<feature type="domain" description="Reverse transcriptase Ty1/copia-type" evidence="1">
    <location>
        <begin position="40"/>
        <end position="175"/>
    </location>
</feature>
<dbReference type="InterPro" id="IPR013103">
    <property type="entry name" value="RVT_2"/>
</dbReference>
<dbReference type="Pfam" id="PF07727">
    <property type="entry name" value="RVT_2"/>
    <property type="match status" value="1"/>
</dbReference>
<dbReference type="InterPro" id="IPR043502">
    <property type="entry name" value="DNA/RNA_pol_sf"/>
</dbReference>
<reference evidence="2" key="1">
    <citation type="submission" date="2021-01" db="EMBL/GenBank/DDBJ databases">
        <authorList>
            <person name="Corre E."/>
            <person name="Pelletier E."/>
            <person name="Niang G."/>
            <person name="Scheremetjew M."/>
            <person name="Finn R."/>
            <person name="Kale V."/>
            <person name="Holt S."/>
            <person name="Cochrane G."/>
            <person name="Meng A."/>
            <person name="Brown T."/>
            <person name="Cohen L."/>
        </authorList>
    </citation>
    <scope>NUCLEOTIDE SEQUENCE</scope>
    <source>
        <strain evidence="2">CCMP219</strain>
    </source>
</reference>
<protein>
    <recommendedName>
        <fullName evidence="1">Reverse transcriptase Ty1/copia-type domain-containing protein</fullName>
    </recommendedName>
</protein>
<sequence>MTSSMLLPHAQRLSKPCLLSLPSTIWISAKPIYIEGYEPGDPNMVCKLKKALYGLKQAPRQWYAKLSEKMAEIGFYPSDADAGLFTRTASDGVEAILVQVDDMLIACHAGRGADIVRQLGQFFTITDLGEATFFLGLKIKRNRELRTITLSQKRYSTDVLERFGMSDCKPKPQPFSSGTKLSKAAGTPLDPELKLCFMEIIGSLMYLATCTRPDISHAVCTLARFMAAPTYLHLEHAKHVLRYIRSSSSQGITFGVPPGGAGAHSLLGFCDSDWGGDFETKRSTTGYVFILNGGAIAWQSKLQQTVAASTCEAEYMAASAAAKEALWLQKLMCAFEIPLQAVEIRTDNQSSLTLLNEPILHARSKHIDIHYPLSTIHYFVRDPAARARRAGVHYIPTADMVADTFTKALPLNAFRRCRNRMGLRA</sequence>